<evidence type="ECO:0000256" key="5">
    <source>
        <dbReference type="SAM" id="MobiDB-lite"/>
    </source>
</evidence>
<evidence type="ECO:0000259" key="6">
    <source>
        <dbReference type="PROSITE" id="PS50977"/>
    </source>
</evidence>
<dbReference type="Pfam" id="PF00440">
    <property type="entry name" value="TetR_N"/>
    <property type="match status" value="1"/>
</dbReference>
<dbReference type="STRING" id="1470434.AZF00_03745"/>
<dbReference type="SUPFAM" id="SSF48498">
    <property type="entry name" value="Tetracyclin repressor-like, C-terminal domain"/>
    <property type="match status" value="1"/>
</dbReference>
<name>A0A127M2K4_9GAMM</name>
<protein>
    <recommendedName>
        <fullName evidence="6">HTH tetR-type domain-containing protein</fullName>
    </recommendedName>
</protein>
<dbReference type="PANTHER" id="PTHR30055:SF151">
    <property type="entry name" value="TRANSCRIPTIONAL REGULATORY PROTEIN"/>
    <property type="match status" value="1"/>
</dbReference>
<evidence type="ECO:0000256" key="4">
    <source>
        <dbReference type="PROSITE-ProRule" id="PRU00335"/>
    </source>
</evidence>
<gene>
    <name evidence="7" type="ORF">AZF00_03745</name>
</gene>
<evidence type="ECO:0000313" key="7">
    <source>
        <dbReference type="EMBL" id="AMO67463.1"/>
    </source>
</evidence>
<dbReference type="PANTHER" id="PTHR30055">
    <property type="entry name" value="HTH-TYPE TRANSCRIPTIONAL REGULATOR RUTR"/>
    <property type="match status" value="1"/>
</dbReference>
<organism evidence="7 8">
    <name type="scientific">Zhongshania aliphaticivorans</name>
    <dbReference type="NCBI Taxonomy" id="1470434"/>
    <lineage>
        <taxon>Bacteria</taxon>
        <taxon>Pseudomonadati</taxon>
        <taxon>Pseudomonadota</taxon>
        <taxon>Gammaproteobacteria</taxon>
        <taxon>Cellvibrionales</taxon>
        <taxon>Spongiibacteraceae</taxon>
        <taxon>Zhongshania</taxon>
    </lineage>
</organism>
<dbReference type="InterPro" id="IPR001647">
    <property type="entry name" value="HTH_TetR"/>
</dbReference>
<dbReference type="PRINTS" id="PR00455">
    <property type="entry name" value="HTHTETR"/>
</dbReference>
<dbReference type="KEGG" id="zal:AZF00_03745"/>
<keyword evidence="2 4" id="KW-0238">DNA-binding</keyword>
<evidence type="ECO:0000256" key="2">
    <source>
        <dbReference type="ARBA" id="ARBA00023125"/>
    </source>
</evidence>
<feature type="DNA-binding region" description="H-T-H motif" evidence="4">
    <location>
        <begin position="49"/>
        <end position="68"/>
    </location>
</feature>
<dbReference type="InterPro" id="IPR009057">
    <property type="entry name" value="Homeodomain-like_sf"/>
</dbReference>
<reference evidence="7 8" key="1">
    <citation type="submission" date="2015-12" db="EMBL/GenBank/DDBJ databases">
        <authorList>
            <person name="Shamseldin A."/>
            <person name="Moawad H."/>
            <person name="Abd El-Rahim W.M."/>
            <person name="Sadowsky M.J."/>
        </authorList>
    </citation>
    <scope>NUCLEOTIDE SEQUENCE [LARGE SCALE GENOMIC DNA]</scope>
    <source>
        <strain evidence="7 8">SM2</strain>
    </source>
</reference>
<dbReference type="InterPro" id="IPR036271">
    <property type="entry name" value="Tet_transcr_reg_TetR-rel_C_sf"/>
</dbReference>
<dbReference type="Proteomes" id="UP000074119">
    <property type="component" value="Chromosome"/>
</dbReference>
<feature type="domain" description="HTH tetR-type" evidence="6">
    <location>
        <begin position="26"/>
        <end position="86"/>
    </location>
</feature>
<dbReference type="RefSeq" id="WP_008246007.1">
    <property type="nucleotide sequence ID" value="NZ_CP014544.1"/>
</dbReference>
<dbReference type="Gene3D" id="1.10.357.10">
    <property type="entry name" value="Tetracycline Repressor, domain 2"/>
    <property type="match status" value="1"/>
</dbReference>
<accession>A0A127M2K4</accession>
<dbReference type="SUPFAM" id="SSF46689">
    <property type="entry name" value="Homeodomain-like"/>
    <property type="match status" value="1"/>
</dbReference>
<dbReference type="GO" id="GO:0003700">
    <property type="term" value="F:DNA-binding transcription factor activity"/>
    <property type="evidence" value="ECO:0007669"/>
    <property type="project" value="TreeGrafter"/>
</dbReference>
<proteinExistence type="predicted"/>
<dbReference type="InterPro" id="IPR050109">
    <property type="entry name" value="HTH-type_TetR-like_transc_reg"/>
</dbReference>
<evidence type="ECO:0000256" key="1">
    <source>
        <dbReference type="ARBA" id="ARBA00023015"/>
    </source>
</evidence>
<dbReference type="GO" id="GO:0000976">
    <property type="term" value="F:transcription cis-regulatory region binding"/>
    <property type="evidence" value="ECO:0007669"/>
    <property type="project" value="TreeGrafter"/>
</dbReference>
<feature type="region of interest" description="Disordered" evidence="5">
    <location>
        <begin position="1"/>
        <end position="23"/>
    </location>
</feature>
<dbReference type="AlphaFoldDB" id="A0A127M2K4"/>
<evidence type="ECO:0000313" key="8">
    <source>
        <dbReference type="Proteomes" id="UP000074119"/>
    </source>
</evidence>
<keyword evidence="3" id="KW-0804">Transcription</keyword>
<dbReference type="PROSITE" id="PS50977">
    <property type="entry name" value="HTH_TETR_2"/>
    <property type="match status" value="1"/>
</dbReference>
<sequence>MSEGGLNLGAKSRKSSVDAAAGRPARLSREQVLDAAMALLQQNGGESFSLRQLAKRLDTVPGNLYTYFPSKEALFEVLAEQALAALELSLNTDLEWDQQLRSWMNSLRGAVKSHPGLPFLIGLAGTAPAALSKIDAVTALLQEQGMPMGSAVLHAQGLLWAVMGFAVFEIHASEARVVQRLSAADSAAAYPQIMAHLALQDLEPLWSATVDRSVEGLKALLEQAV</sequence>
<evidence type="ECO:0000256" key="3">
    <source>
        <dbReference type="ARBA" id="ARBA00023163"/>
    </source>
</evidence>
<keyword evidence="1" id="KW-0805">Transcription regulation</keyword>
<dbReference type="EMBL" id="CP014544">
    <property type="protein sequence ID" value="AMO67463.1"/>
    <property type="molecule type" value="Genomic_DNA"/>
</dbReference>